<feature type="region of interest" description="Disordered" evidence="1">
    <location>
        <begin position="209"/>
        <end position="239"/>
    </location>
</feature>
<evidence type="ECO:0000313" key="4">
    <source>
        <dbReference type="Proteomes" id="UP001295423"/>
    </source>
</evidence>
<keyword evidence="2" id="KW-0812">Transmembrane</keyword>
<accession>A0AAD2GD70</accession>
<name>A0AAD2GD70_9STRA</name>
<evidence type="ECO:0000256" key="1">
    <source>
        <dbReference type="SAM" id="MobiDB-lite"/>
    </source>
</evidence>
<sequence>MGTEYIQAGACVAPDDEFNVMCALESSQCPLGHSYISNRELKGGLILNSAAKACLSLEKTKDVKLGRCLNRQVDDFICTSHNTACALSVQFNPLDEECNLRDDLTNERATFYSRCWFDQDLNFCVWDMTECTGGPLLFNTVTPASQYQNCRCDEVRTGACYHEASDSYTCAVSALGCDSESTYVRWQDLYFSDATRHIDCQLCNKVPPKSPTRAPTTPFVSPSLPFSTSSDQTASATPIEQSTLRSGELAAAVAIPTLFLALIVACCIGRRQMVMFSSTTIGFNEDDEVGDDADEDQQGLESHQNEILEEAEFQLDKDKEIT</sequence>
<feature type="transmembrane region" description="Helical" evidence="2">
    <location>
        <begin position="249"/>
        <end position="268"/>
    </location>
</feature>
<feature type="compositionally biased region" description="Acidic residues" evidence="1">
    <location>
        <begin position="286"/>
        <end position="298"/>
    </location>
</feature>
<organism evidence="3 4">
    <name type="scientific">Cylindrotheca closterium</name>
    <dbReference type="NCBI Taxonomy" id="2856"/>
    <lineage>
        <taxon>Eukaryota</taxon>
        <taxon>Sar</taxon>
        <taxon>Stramenopiles</taxon>
        <taxon>Ochrophyta</taxon>
        <taxon>Bacillariophyta</taxon>
        <taxon>Bacillariophyceae</taxon>
        <taxon>Bacillariophycidae</taxon>
        <taxon>Bacillariales</taxon>
        <taxon>Bacillariaceae</taxon>
        <taxon>Cylindrotheca</taxon>
    </lineage>
</organism>
<feature type="compositionally biased region" description="Polar residues" evidence="1">
    <location>
        <begin position="213"/>
        <end position="239"/>
    </location>
</feature>
<keyword evidence="2" id="KW-0472">Membrane</keyword>
<evidence type="ECO:0000256" key="2">
    <source>
        <dbReference type="SAM" id="Phobius"/>
    </source>
</evidence>
<proteinExistence type="predicted"/>
<protein>
    <submittedName>
        <fullName evidence="3">Uncharacterized protein</fullName>
    </submittedName>
</protein>
<keyword evidence="2" id="KW-1133">Transmembrane helix</keyword>
<gene>
    <name evidence="3" type="ORF">CYCCA115_LOCUS23606</name>
</gene>
<reference evidence="3" key="1">
    <citation type="submission" date="2023-08" db="EMBL/GenBank/DDBJ databases">
        <authorList>
            <person name="Audoor S."/>
            <person name="Bilcke G."/>
        </authorList>
    </citation>
    <scope>NUCLEOTIDE SEQUENCE</scope>
</reference>
<dbReference type="Proteomes" id="UP001295423">
    <property type="component" value="Unassembled WGS sequence"/>
</dbReference>
<feature type="region of interest" description="Disordered" evidence="1">
    <location>
        <begin position="286"/>
        <end position="322"/>
    </location>
</feature>
<keyword evidence="4" id="KW-1185">Reference proteome</keyword>
<evidence type="ECO:0000313" key="3">
    <source>
        <dbReference type="EMBL" id="CAJ1969240.1"/>
    </source>
</evidence>
<dbReference type="EMBL" id="CAKOGP040002424">
    <property type="protein sequence ID" value="CAJ1969240.1"/>
    <property type="molecule type" value="Genomic_DNA"/>
</dbReference>
<comment type="caution">
    <text evidence="3">The sequence shown here is derived from an EMBL/GenBank/DDBJ whole genome shotgun (WGS) entry which is preliminary data.</text>
</comment>
<dbReference type="AlphaFoldDB" id="A0AAD2GD70"/>